<proteinExistence type="predicted"/>
<dbReference type="Pfam" id="PF05729">
    <property type="entry name" value="NACHT"/>
    <property type="match status" value="1"/>
</dbReference>
<dbReference type="InterPro" id="IPR027417">
    <property type="entry name" value="P-loop_NTPase"/>
</dbReference>
<feature type="transmembrane region" description="Helical" evidence="1">
    <location>
        <begin position="480"/>
        <end position="505"/>
    </location>
</feature>
<accession>A0A6H2BY62</accession>
<keyword evidence="1" id="KW-0472">Membrane</keyword>
<feature type="transmembrane region" description="Helical" evidence="1">
    <location>
        <begin position="533"/>
        <end position="553"/>
    </location>
</feature>
<dbReference type="PROSITE" id="PS50837">
    <property type="entry name" value="NACHT"/>
    <property type="match status" value="1"/>
</dbReference>
<name>A0A6H2BY62_DOLFA</name>
<protein>
    <submittedName>
        <fullName evidence="3">NACHT domain-containing protein</fullName>
    </submittedName>
</protein>
<feature type="transmembrane region" description="Helical" evidence="1">
    <location>
        <begin position="624"/>
        <end position="644"/>
    </location>
</feature>
<dbReference type="RefSeq" id="WP_168695722.1">
    <property type="nucleotide sequence ID" value="NZ_CP051206.1"/>
</dbReference>
<dbReference type="InterPro" id="IPR007111">
    <property type="entry name" value="NACHT_NTPase"/>
</dbReference>
<dbReference type="SUPFAM" id="SSF52540">
    <property type="entry name" value="P-loop containing nucleoside triphosphate hydrolases"/>
    <property type="match status" value="1"/>
</dbReference>
<feature type="transmembrane region" description="Helical" evidence="1">
    <location>
        <begin position="574"/>
        <end position="593"/>
    </location>
</feature>
<evidence type="ECO:0000313" key="3">
    <source>
        <dbReference type="EMBL" id="QJB44512.1"/>
    </source>
</evidence>
<feature type="transmembrane region" description="Helical" evidence="1">
    <location>
        <begin position="395"/>
        <end position="416"/>
    </location>
</feature>
<dbReference type="EMBL" id="CP051206">
    <property type="protein sequence ID" value="QJB44512.1"/>
    <property type="molecule type" value="Genomic_DNA"/>
</dbReference>
<reference evidence="3 4" key="2">
    <citation type="submission" date="2020-04" db="EMBL/GenBank/DDBJ databases">
        <authorList>
            <person name="Fomenkov A."/>
            <person name="Anton B.P."/>
            <person name="Roberts R.J."/>
        </authorList>
    </citation>
    <scope>NUCLEOTIDE SEQUENCE [LARGE SCALE GENOMIC DNA]</scope>
    <source>
        <strain evidence="3 4">CCAP 1403/13f</strain>
    </source>
</reference>
<dbReference type="KEGG" id="dfs:HGD76_10315"/>
<feature type="domain" description="NACHT" evidence="2">
    <location>
        <begin position="128"/>
        <end position="222"/>
    </location>
</feature>
<reference evidence="3 4" key="1">
    <citation type="submission" date="2020-04" db="EMBL/GenBank/DDBJ databases">
        <title>Genome-Wide Identification of 5-Methylcytosine Sites in Bacterial Genomes By High-Throughput Sequencing of MspJI Restriction Fragments.</title>
        <authorList>
            <person name="Wu V."/>
        </authorList>
    </citation>
    <scope>NUCLEOTIDE SEQUENCE [LARGE SCALE GENOMIC DNA]</scope>
    <source>
        <strain evidence="3 4">CCAP 1403/13f</strain>
    </source>
</reference>
<keyword evidence="1" id="KW-1133">Transmembrane helix</keyword>
<keyword evidence="1" id="KW-0812">Transmembrane</keyword>
<sequence length="697" mass="78958">MTDDNFVNISGGNVQGFIQENHGTVTQNFIYQVSEWISPQSSGTEQSLNQEEYRQRTVLLSKVKEYWIKGVLEKSLHTKAMIELGLEKRSDAVERPFSGFEELPEESRQILPTGTGATEVFNQIGEGRTLLILGEPGAGKTITLLKLAQNLIARAEGGLSRLIPVVFNLSSWGNKRQTIADWLVQELWSKYQVPKEVGKGWVKNQKLLLLLDGLDEVKADRREACVEAINQFTQKHGQTEMVVCSRIADYEVLSNRLQLRGAIYIRSLTPEQVNQYLDTAGEQLGAVKTLLTEDTTLQELAKSPLTLSIMTLAYQGKRVEELRQTGSVEARREHLFNSYIERMFKRKGVNQQYPKDQAIHWLTWLAQRMSQASQSVFLIEQMQPTWLQTKAQDRLYRFGSMLVGGLLIVLILWPIYACDPLRQYGSSAWAKIMDSPFKGELFPNALRLGLVLGLIFGWGKAEIKTFETLTWPWKKTWKDLFSGLLSGLKLGLIFSLILSPIYGLLISSRVSPFDVGTVFANYGTDLPGLKWGIGYGLSLGMSLGLTLGLINALKGSEIEAKTIPNQGIWRSAMNVGVTGFINWLIFVPIYWFYTRLIIIVYKEWIFKISAWGESSLVDLITPGLRWGLMLGLIFGGGLACIRHFTLRLILHRNNYIPWNYARFLDYASDRIFLQKVGGGYIFVHRMLLEHFARMNGM</sequence>
<dbReference type="Proteomes" id="UP000502433">
    <property type="component" value="Chromosome"/>
</dbReference>
<dbReference type="AlphaFoldDB" id="A0A6H2BY62"/>
<evidence type="ECO:0000313" key="4">
    <source>
        <dbReference type="Proteomes" id="UP000502433"/>
    </source>
</evidence>
<dbReference type="Gene3D" id="3.40.50.300">
    <property type="entry name" value="P-loop containing nucleotide triphosphate hydrolases"/>
    <property type="match status" value="1"/>
</dbReference>
<evidence type="ECO:0000259" key="2">
    <source>
        <dbReference type="PROSITE" id="PS50837"/>
    </source>
</evidence>
<feature type="transmembrane region" description="Helical" evidence="1">
    <location>
        <begin position="441"/>
        <end position="459"/>
    </location>
</feature>
<evidence type="ECO:0000256" key="1">
    <source>
        <dbReference type="SAM" id="Phobius"/>
    </source>
</evidence>
<gene>
    <name evidence="3" type="ORF">HGD76_10315</name>
</gene>
<organism evidence="3 4">
    <name type="scientific">Dolichospermum flos-aquae CCAP 1403/13F</name>
    <dbReference type="NCBI Taxonomy" id="315271"/>
    <lineage>
        <taxon>Bacteria</taxon>
        <taxon>Bacillati</taxon>
        <taxon>Cyanobacteriota</taxon>
        <taxon>Cyanophyceae</taxon>
        <taxon>Nostocales</taxon>
        <taxon>Aphanizomenonaceae</taxon>
        <taxon>Dolichospermum</taxon>
    </lineage>
</organism>